<comment type="similarity">
    <text evidence="2">Belongs to the Diphthine--ammonia ligase family.</text>
</comment>
<feature type="domain" description="Diphthamide synthase" evidence="13">
    <location>
        <begin position="1"/>
        <end position="231"/>
    </location>
</feature>
<protein>
    <recommendedName>
        <fullName evidence="4">Diphthine--ammonia ligase</fullName>
        <ecNumber evidence="3">6.3.1.14</ecNumber>
    </recommendedName>
    <alternativeName>
        <fullName evidence="9">ATP-binding domain-containing protein 4</fullName>
    </alternativeName>
    <alternativeName>
        <fullName evidence="8">Diphthamide synthase</fullName>
    </alternativeName>
    <alternativeName>
        <fullName evidence="10">Diphthamide synthetase</fullName>
    </alternativeName>
    <alternativeName>
        <fullName evidence="11">Protein DPH6 homolog</fullName>
    </alternativeName>
</protein>
<accession>A0A8B6FYE7</accession>
<evidence type="ECO:0000256" key="3">
    <source>
        <dbReference type="ARBA" id="ARBA00012089"/>
    </source>
</evidence>
<proteinExistence type="inferred from homology"/>
<dbReference type="UniPathway" id="UPA00559"/>
<dbReference type="Pfam" id="PF01902">
    <property type="entry name" value="Diphthami_syn_2"/>
    <property type="match status" value="1"/>
</dbReference>
<keyword evidence="15" id="KW-1185">Reference proteome</keyword>
<evidence type="ECO:0000256" key="9">
    <source>
        <dbReference type="ARBA" id="ARBA00031202"/>
    </source>
</evidence>
<dbReference type="OrthoDB" id="686384at2759"/>
<dbReference type="Proteomes" id="UP000596742">
    <property type="component" value="Unassembled WGS sequence"/>
</dbReference>
<evidence type="ECO:0000256" key="6">
    <source>
        <dbReference type="ARBA" id="ARBA00022741"/>
    </source>
</evidence>
<dbReference type="Gene3D" id="3.90.1490.10">
    <property type="entry name" value="putative n-type atp pyrophosphatase, domain 2"/>
    <property type="match status" value="1"/>
</dbReference>
<gene>
    <name evidence="14" type="ORF">MGAL_10B016000</name>
</gene>
<dbReference type="GO" id="GO:0017183">
    <property type="term" value="P:protein histidyl modification to diphthamide"/>
    <property type="evidence" value="ECO:0007669"/>
    <property type="project" value="UniProtKB-UniPathway"/>
</dbReference>
<keyword evidence="5 14" id="KW-0436">Ligase</keyword>
<evidence type="ECO:0000256" key="1">
    <source>
        <dbReference type="ARBA" id="ARBA00005156"/>
    </source>
</evidence>
<evidence type="ECO:0000256" key="12">
    <source>
        <dbReference type="ARBA" id="ARBA00048108"/>
    </source>
</evidence>
<evidence type="ECO:0000256" key="8">
    <source>
        <dbReference type="ARBA" id="ARBA00029814"/>
    </source>
</evidence>
<dbReference type="SUPFAM" id="SSF52402">
    <property type="entry name" value="Adenine nucleotide alpha hydrolases-like"/>
    <property type="match status" value="1"/>
</dbReference>
<dbReference type="FunFam" id="3.40.50.620:FF:000069">
    <property type="entry name" value="diphthine--ammonia ligase"/>
    <property type="match status" value="1"/>
</dbReference>
<dbReference type="EMBL" id="UYJE01007518">
    <property type="protein sequence ID" value="VDI55634.1"/>
    <property type="molecule type" value="Genomic_DNA"/>
</dbReference>
<name>A0A8B6FYE7_MYTGA</name>
<evidence type="ECO:0000259" key="13">
    <source>
        <dbReference type="Pfam" id="PF01902"/>
    </source>
</evidence>
<dbReference type="InterPro" id="IPR002761">
    <property type="entry name" value="Diphthami_syn_dom"/>
</dbReference>
<dbReference type="CDD" id="cd01994">
    <property type="entry name" value="AANH_PF0828-like"/>
    <property type="match status" value="1"/>
</dbReference>
<evidence type="ECO:0000313" key="14">
    <source>
        <dbReference type="EMBL" id="VDI55634.1"/>
    </source>
</evidence>
<dbReference type="Gene3D" id="3.40.50.620">
    <property type="entry name" value="HUPs"/>
    <property type="match status" value="1"/>
</dbReference>
<dbReference type="GO" id="GO:0017178">
    <property type="term" value="F:diphthine-ammonia ligase activity"/>
    <property type="evidence" value="ECO:0007669"/>
    <property type="project" value="UniProtKB-EC"/>
</dbReference>
<evidence type="ECO:0000256" key="10">
    <source>
        <dbReference type="ARBA" id="ARBA00031552"/>
    </source>
</evidence>
<dbReference type="NCBIfam" id="TIGR00290">
    <property type="entry name" value="MJ0570_dom"/>
    <property type="match status" value="1"/>
</dbReference>
<dbReference type="GO" id="GO:0005524">
    <property type="term" value="F:ATP binding"/>
    <property type="evidence" value="ECO:0007669"/>
    <property type="project" value="UniProtKB-KW"/>
</dbReference>
<evidence type="ECO:0000256" key="5">
    <source>
        <dbReference type="ARBA" id="ARBA00022598"/>
    </source>
</evidence>
<comment type="catalytic activity">
    <reaction evidence="12">
        <text>diphthine-[translation elongation factor 2] + NH4(+) + ATP = diphthamide-[translation elongation factor 2] + AMP + diphosphate + H(+)</text>
        <dbReference type="Rhea" id="RHEA:19753"/>
        <dbReference type="Rhea" id="RHEA-COMP:10172"/>
        <dbReference type="Rhea" id="RHEA-COMP:10174"/>
        <dbReference type="ChEBI" id="CHEBI:15378"/>
        <dbReference type="ChEBI" id="CHEBI:16692"/>
        <dbReference type="ChEBI" id="CHEBI:28938"/>
        <dbReference type="ChEBI" id="CHEBI:30616"/>
        <dbReference type="ChEBI" id="CHEBI:33019"/>
        <dbReference type="ChEBI" id="CHEBI:82696"/>
        <dbReference type="ChEBI" id="CHEBI:456215"/>
        <dbReference type="EC" id="6.3.1.14"/>
    </reaction>
</comment>
<dbReference type="InterPro" id="IPR030662">
    <property type="entry name" value="DPH6/MJ0570"/>
</dbReference>
<reference evidence="14" key="1">
    <citation type="submission" date="2018-11" db="EMBL/GenBank/DDBJ databases">
        <authorList>
            <person name="Alioto T."/>
            <person name="Alioto T."/>
        </authorList>
    </citation>
    <scope>NUCLEOTIDE SEQUENCE</scope>
</reference>
<dbReference type="PANTHER" id="PTHR12196">
    <property type="entry name" value="DOMAIN OF UNKNOWN FUNCTION 71 DUF71 -CONTAINING PROTEIN"/>
    <property type="match status" value="1"/>
</dbReference>
<organism evidence="14 15">
    <name type="scientific">Mytilus galloprovincialis</name>
    <name type="common">Mediterranean mussel</name>
    <dbReference type="NCBI Taxonomy" id="29158"/>
    <lineage>
        <taxon>Eukaryota</taxon>
        <taxon>Metazoa</taxon>
        <taxon>Spiralia</taxon>
        <taxon>Lophotrochozoa</taxon>
        <taxon>Mollusca</taxon>
        <taxon>Bivalvia</taxon>
        <taxon>Autobranchia</taxon>
        <taxon>Pteriomorphia</taxon>
        <taxon>Mytilida</taxon>
        <taxon>Mytiloidea</taxon>
        <taxon>Mytilidae</taxon>
        <taxon>Mytilinae</taxon>
        <taxon>Mytilus</taxon>
    </lineage>
</organism>
<feature type="non-terminal residue" evidence="14">
    <location>
        <position position="455"/>
    </location>
</feature>
<comment type="pathway">
    <text evidence="1">Protein modification; peptidyl-diphthamide biosynthesis.</text>
</comment>
<dbReference type="FunFam" id="3.90.1490.10:FF:000001">
    <property type="entry name" value="Diphthine--ammonia ligase"/>
    <property type="match status" value="1"/>
</dbReference>
<sequence length="455" mass="52019">MRTVALISGGKDSCYNMMQCVIEGHDIIALANLKPREKDELDSYMYQTVGHHAIHLYADAIGLPLYRHTIEGSSTAIKMDYETTVGDEVEDLYTLLKKIKDELQIEAVSVGAILSDYQRVRVEHVCQRLGLTSLAYLWRRDQSELLKEMIDSGVSAILIKVASMGLNPKTHLGRNLKELYPQLIQMNKEFQLNVCGEGGEYETFTVDCPLFNKFIVIDTSEEVIHSNDAFAPVSYLNLQSVHVEDKHFDMKKRKHRPMLRKVLIRYSITVNQLVMASPPYLDWIDALNMSDPLQTRQTHLAQRANICKYSLLFDINLFLAHLAQRPSQYLSTLKFSDESDNQLLGCFPPIANFFYQFFWAKFNQTWPKSSLGKAFRTNLTGDELDNQLLGCCSQLSTHQSIYYMKTITALYNNQVFLNKAPANTSKEDCSMNNNYENAPRVLAIMYSKIKIISIK</sequence>
<evidence type="ECO:0000256" key="2">
    <source>
        <dbReference type="ARBA" id="ARBA00008496"/>
    </source>
</evidence>
<dbReference type="EC" id="6.3.1.14" evidence="3"/>
<comment type="caution">
    <text evidence="14">The sequence shown here is derived from an EMBL/GenBank/DDBJ whole genome shotgun (WGS) entry which is preliminary data.</text>
</comment>
<evidence type="ECO:0000313" key="15">
    <source>
        <dbReference type="Proteomes" id="UP000596742"/>
    </source>
</evidence>
<keyword evidence="7" id="KW-0067">ATP-binding</keyword>
<dbReference type="PANTHER" id="PTHR12196:SF2">
    <property type="entry name" value="DIPHTHINE--AMMONIA LIGASE"/>
    <property type="match status" value="1"/>
</dbReference>
<evidence type="ECO:0000256" key="7">
    <source>
        <dbReference type="ARBA" id="ARBA00022840"/>
    </source>
</evidence>
<dbReference type="AlphaFoldDB" id="A0A8B6FYE7"/>
<evidence type="ECO:0000256" key="4">
    <source>
        <dbReference type="ARBA" id="ARBA00018426"/>
    </source>
</evidence>
<evidence type="ECO:0000256" key="11">
    <source>
        <dbReference type="ARBA" id="ARBA00032849"/>
    </source>
</evidence>
<dbReference type="InterPro" id="IPR014729">
    <property type="entry name" value="Rossmann-like_a/b/a_fold"/>
</dbReference>
<keyword evidence="6" id="KW-0547">Nucleotide-binding</keyword>